<gene>
    <name evidence="4" type="ORF">RIL96_12745</name>
</gene>
<dbReference type="InterPro" id="IPR003439">
    <property type="entry name" value="ABC_transporter-like_ATP-bd"/>
</dbReference>
<evidence type="ECO:0000313" key="5">
    <source>
        <dbReference type="Proteomes" id="UP001251870"/>
    </source>
</evidence>
<evidence type="ECO:0000259" key="3">
    <source>
        <dbReference type="PROSITE" id="PS50893"/>
    </source>
</evidence>
<dbReference type="SUPFAM" id="SSF52540">
    <property type="entry name" value="P-loop containing nucleoside triphosphate hydrolases"/>
    <property type="match status" value="1"/>
</dbReference>
<dbReference type="PROSITE" id="PS00211">
    <property type="entry name" value="ABC_TRANSPORTER_1"/>
    <property type="match status" value="1"/>
</dbReference>
<dbReference type="InterPro" id="IPR003593">
    <property type="entry name" value="AAA+_ATPase"/>
</dbReference>
<accession>A0ABU2DV93</accession>
<name>A0ABU2DV93_9MICC</name>
<dbReference type="PANTHER" id="PTHR24220">
    <property type="entry name" value="IMPORT ATP-BINDING PROTEIN"/>
    <property type="match status" value="1"/>
</dbReference>
<dbReference type="PROSITE" id="PS50893">
    <property type="entry name" value="ABC_TRANSPORTER_2"/>
    <property type="match status" value="1"/>
</dbReference>
<dbReference type="SMART" id="SM00382">
    <property type="entry name" value="AAA"/>
    <property type="match status" value="1"/>
</dbReference>
<dbReference type="InterPro" id="IPR027417">
    <property type="entry name" value="P-loop_NTPase"/>
</dbReference>
<keyword evidence="5" id="KW-1185">Reference proteome</keyword>
<proteinExistence type="predicted"/>
<dbReference type="RefSeq" id="WP_310549410.1">
    <property type="nucleotide sequence ID" value="NZ_JAVKGR010000029.1"/>
</dbReference>
<evidence type="ECO:0000256" key="2">
    <source>
        <dbReference type="ARBA" id="ARBA00022840"/>
    </source>
</evidence>
<dbReference type="EMBL" id="JAVKGR010000029">
    <property type="protein sequence ID" value="MDR8020428.1"/>
    <property type="molecule type" value="Genomic_DNA"/>
</dbReference>
<keyword evidence="1" id="KW-0547">Nucleotide-binding</keyword>
<feature type="domain" description="ABC transporter" evidence="3">
    <location>
        <begin position="3"/>
        <end position="220"/>
    </location>
</feature>
<dbReference type="InterPro" id="IPR015854">
    <property type="entry name" value="ABC_transpr_LolD-like"/>
</dbReference>
<protein>
    <submittedName>
        <fullName evidence="4">ATP-binding cassette domain-containing protein</fullName>
    </submittedName>
</protein>
<dbReference type="InterPro" id="IPR017871">
    <property type="entry name" value="ABC_transporter-like_CS"/>
</dbReference>
<organism evidence="4 5">
    <name type="scientific">Nesterenkonia aerolata</name>
    <dbReference type="NCBI Taxonomy" id="3074079"/>
    <lineage>
        <taxon>Bacteria</taxon>
        <taxon>Bacillati</taxon>
        <taxon>Actinomycetota</taxon>
        <taxon>Actinomycetes</taxon>
        <taxon>Micrococcales</taxon>
        <taxon>Micrococcaceae</taxon>
        <taxon>Nesterenkonia</taxon>
    </lineage>
</organism>
<evidence type="ECO:0000256" key="1">
    <source>
        <dbReference type="ARBA" id="ARBA00022741"/>
    </source>
</evidence>
<reference evidence="4 5" key="1">
    <citation type="submission" date="2023-09" db="EMBL/GenBank/DDBJ databases">
        <title>Description of three actinobacteria isolated from air of manufacturing shop in a pharmaceutical factory.</title>
        <authorList>
            <person name="Zhang D.-F."/>
        </authorList>
    </citation>
    <scope>NUCLEOTIDE SEQUENCE [LARGE SCALE GENOMIC DNA]</scope>
    <source>
        <strain evidence="4 5">LY-0111</strain>
    </source>
</reference>
<dbReference type="Gene3D" id="3.40.50.300">
    <property type="entry name" value="P-loop containing nucleotide triphosphate hydrolases"/>
    <property type="match status" value="1"/>
</dbReference>
<dbReference type="PANTHER" id="PTHR24220:SF86">
    <property type="entry name" value="ABC TRANSPORTER ABCH.1"/>
    <property type="match status" value="1"/>
</dbReference>
<sequence length="220" mass="23940">MDLHVESATKSFADRTIFSAIDLAAESGLCYRITGPSGSGKSTLLNCIGLLEELDGGEIFLGDERMTGIPARTVHRLHRDHLGFLFQNFGLVDSWTAEKNVRIATGSHRRRPHRSDTSDAMSRFGISALAEQPTHCLSGGEQQRVALARLMIKEPTLVLADEPTSSLDDDNTAIDAEALRELADRGAVVLFASHDSRLTPLADHELLLPGPSATRDQQLL</sequence>
<comment type="caution">
    <text evidence="4">The sequence shown here is derived from an EMBL/GenBank/DDBJ whole genome shotgun (WGS) entry which is preliminary data.</text>
</comment>
<keyword evidence="2 4" id="KW-0067">ATP-binding</keyword>
<dbReference type="GO" id="GO:0005524">
    <property type="term" value="F:ATP binding"/>
    <property type="evidence" value="ECO:0007669"/>
    <property type="project" value="UniProtKB-KW"/>
</dbReference>
<dbReference type="Pfam" id="PF00005">
    <property type="entry name" value="ABC_tran"/>
    <property type="match status" value="1"/>
</dbReference>
<evidence type="ECO:0000313" key="4">
    <source>
        <dbReference type="EMBL" id="MDR8020428.1"/>
    </source>
</evidence>
<dbReference type="Proteomes" id="UP001251870">
    <property type="component" value="Unassembled WGS sequence"/>
</dbReference>